<evidence type="ECO:0000259" key="1">
    <source>
        <dbReference type="Pfam" id="PF12146"/>
    </source>
</evidence>
<dbReference type="OrthoDB" id="2498029at2759"/>
<keyword evidence="3" id="KW-1185">Reference proteome</keyword>
<name>E1ZBD3_CHLVA</name>
<sequence length="112" mass="11270">MLDPLVVFDRPRIGLSAEVLAACDAVAAGLEGLHLPLLVLHGELDSRSDPANSLELGRRAASADKTVRVVEGAQHQLLQDVPAIRAAATAQVVSWVLARAAGGSGGSGGGGG</sequence>
<dbReference type="InterPro" id="IPR022742">
    <property type="entry name" value="Hydrolase_4"/>
</dbReference>
<dbReference type="PANTHER" id="PTHR11614">
    <property type="entry name" value="PHOSPHOLIPASE-RELATED"/>
    <property type="match status" value="1"/>
</dbReference>
<dbReference type="Gene3D" id="3.40.50.1820">
    <property type="entry name" value="alpha/beta hydrolase"/>
    <property type="match status" value="1"/>
</dbReference>
<dbReference type="Proteomes" id="UP000008141">
    <property type="component" value="Unassembled WGS sequence"/>
</dbReference>
<dbReference type="EMBL" id="GL433841">
    <property type="protein sequence ID" value="EFN56626.1"/>
    <property type="molecule type" value="Genomic_DNA"/>
</dbReference>
<accession>E1ZBD3</accession>
<dbReference type="AlphaFoldDB" id="E1ZBD3"/>
<protein>
    <recommendedName>
        <fullName evidence="1">Serine aminopeptidase S33 domain-containing protein</fullName>
    </recommendedName>
</protein>
<feature type="domain" description="Serine aminopeptidase S33" evidence="1">
    <location>
        <begin position="3"/>
        <end position="80"/>
    </location>
</feature>
<reference evidence="2 3" key="1">
    <citation type="journal article" date="2010" name="Plant Cell">
        <title>The Chlorella variabilis NC64A genome reveals adaptation to photosymbiosis, coevolution with viruses, and cryptic sex.</title>
        <authorList>
            <person name="Blanc G."/>
            <person name="Duncan G."/>
            <person name="Agarkova I."/>
            <person name="Borodovsky M."/>
            <person name="Gurnon J."/>
            <person name="Kuo A."/>
            <person name="Lindquist E."/>
            <person name="Lucas S."/>
            <person name="Pangilinan J."/>
            <person name="Polle J."/>
            <person name="Salamov A."/>
            <person name="Terry A."/>
            <person name="Yamada T."/>
            <person name="Dunigan D.D."/>
            <person name="Grigoriev I.V."/>
            <person name="Claverie J.M."/>
            <person name="Van Etten J.L."/>
        </authorList>
    </citation>
    <scope>NUCLEOTIDE SEQUENCE [LARGE SCALE GENOMIC DNA]</scope>
    <source>
        <strain evidence="2 3">NC64A</strain>
    </source>
</reference>
<organism evidence="3">
    <name type="scientific">Chlorella variabilis</name>
    <name type="common">Green alga</name>
    <dbReference type="NCBI Taxonomy" id="554065"/>
    <lineage>
        <taxon>Eukaryota</taxon>
        <taxon>Viridiplantae</taxon>
        <taxon>Chlorophyta</taxon>
        <taxon>core chlorophytes</taxon>
        <taxon>Trebouxiophyceae</taxon>
        <taxon>Chlorellales</taxon>
        <taxon>Chlorellaceae</taxon>
        <taxon>Chlorella clade</taxon>
        <taxon>Chlorella</taxon>
    </lineage>
</organism>
<evidence type="ECO:0000313" key="3">
    <source>
        <dbReference type="Proteomes" id="UP000008141"/>
    </source>
</evidence>
<dbReference type="InterPro" id="IPR029058">
    <property type="entry name" value="AB_hydrolase_fold"/>
</dbReference>
<proteinExistence type="predicted"/>
<dbReference type="InterPro" id="IPR051044">
    <property type="entry name" value="MAG_DAG_Lipase"/>
</dbReference>
<dbReference type="RefSeq" id="XP_005848728.1">
    <property type="nucleotide sequence ID" value="XM_005848666.1"/>
</dbReference>
<dbReference type="Pfam" id="PF12146">
    <property type="entry name" value="Hydrolase_4"/>
    <property type="match status" value="1"/>
</dbReference>
<dbReference type="GeneID" id="17356153"/>
<evidence type="ECO:0000313" key="2">
    <source>
        <dbReference type="EMBL" id="EFN56626.1"/>
    </source>
</evidence>
<dbReference type="eggNOG" id="KOG1455">
    <property type="taxonomic scope" value="Eukaryota"/>
</dbReference>
<dbReference type="STRING" id="554065.E1ZBD3"/>
<dbReference type="InParanoid" id="E1ZBD3"/>
<gene>
    <name evidence="2" type="ORF">CHLNCDRAFT_144404</name>
</gene>
<dbReference type="KEGG" id="cvr:CHLNCDRAFT_144404"/>
<dbReference type="SUPFAM" id="SSF53474">
    <property type="entry name" value="alpha/beta-Hydrolases"/>
    <property type="match status" value="1"/>
</dbReference>